<dbReference type="InterPro" id="IPR006328">
    <property type="entry name" value="2-HAD"/>
</dbReference>
<dbReference type="RefSeq" id="WP_345461598.1">
    <property type="nucleotide sequence ID" value="NZ_BAABHF010000016.1"/>
</dbReference>
<dbReference type="SUPFAM" id="SSF56784">
    <property type="entry name" value="HAD-like"/>
    <property type="match status" value="1"/>
</dbReference>
<evidence type="ECO:0000313" key="4">
    <source>
        <dbReference type="EMBL" id="GAA4490871.1"/>
    </source>
</evidence>
<dbReference type="EMBL" id="BAABHF010000016">
    <property type="protein sequence ID" value="GAA4490871.1"/>
    <property type="molecule type" value="Genomic_DNA"/>
</dbReference>
<dbReference type="Gene3D" id="3.40.50.1000">
    <property type="entry name" value="HAD superfamily/HAD-like"/>
    <property type="match status" value="1"/>
</dbReference>
<dbReference type="SFLD" id="SFLDG01129">
    <property type="entry name" value="C1.5:_HAD__Beta-PGM__Phosphata"/>
    <property type="match status" value="1"/>
</dbReference>
<feature type="compositionally biased region" description="Low complexity" evidence="3">
    <location>
        <begin position="274"/>
        <end position="284"/>
    </location>
</feature>
<gene>
    <name evidence="4" type="ORF">GCM10023191_023750</name>
</gene>
<dbReference type="CDD" id="cd02588">
    <property type="entry name" value="HAD_L2-DEX"/>
    <property type="match status" value="1"/>
</dbReference>
<dbReference type="InterPro" id="IPR023198">
    <property type="entry name" value="PGP-like_dom2"/>
</dbReference>
<dbReference type="InterPro" id="IPR036412">
    <property type="entry name" value="HAD-like_sf"/>
</dbReference>
<dbReference type="Gene3D" id="1.10.150.240">
    <property type="entry name" value="Putative phosphatase, domain 2"/>
    <property type="match status" value="1"/>
</dbReference>
<proteinExistence type="inferred from homology"/>
<dbReference type="PANTHER" id="PTHR43316:SF3">
    <property type="entry name" value="HALOACID DEHALOGENASE, TYPE II (AFU_ORTHOLOGUE AFUA_2G07750)-RELATED"/>
    <property type="match status" value="1"/>
</dbReference>
<dbReference type="InterPro" id="IPR051540">
    <property type="entry name" value="S-2-haloacid_dehalogenase"/>
</dbReference>
<reference evidence="5" key="1">
    <citation type="journal article" date="2019" name="Int. J. Syst. Evol. Microbiol.">
        <title>The Global Catalogue of Microorganisms (GCM) 10K type strain sequencing project: providing services to taxonomists for standard genome sequencing and annotation.</title>
        <authorList>
            <consortium name="The Broad Institute Genomics Platform"/>
            <consortium name="The Broad Institute Genome Sequencing Center for Infectious Disease"/>
            <person name="Wu L."/>
            <person name="Ma J."/>
        </authorList>
    </citation>
    <scope>NUCLEOTIDE SEQUENCE [LARGE SCALE GENOMIC DNA]</scope>
    <source>
        <strain evidence="5">JCM 17933</strain>
    </source>
</reference>
<feature type="region of interest" description="Disordered" evidence="3">
    <location>
        <begin position="265"/>
        <end position="284"/>
    </location>
</feature>
<keyword evidence="2" id="KW-0378">Hydrolase</keyword>
<dbReference type="PANTHER" id="PTHR43316">
    <property type="entry name" value="HYDROLASE, HALOACID DELAHOGENASE-RELATED"/>
    <property type="match status" value="1"/>
</dbReference>
<comment type="caution">
    <text evidence="4">The sequence shown here is derived from an EMBL/GenBank/DDBJ whole genome shotgun (WGS) entry which is preliminary data.</text>
</comment>
<dbReference type="Proteomes" id="UP001500503">
    <property type="component" value="Unassembled WGS sequence"/>
</dbReference>
<evidence type="ECO:0000256" key="2">
    <source>
        <dbReference type="ARBA" id="ARBA00022801"/>
    </source>
</evidence>
<dbReference type="NCBIfam" id="TIGR01428">
    <property type="entry name" value="HAD_type_II"/>
    <property type="match status" value="1"/>
</dbReference>
<dbReference type="InterPro" id="IPR006439">
    <property type="entry name" value="HAD-SF_hydro_IA"/>
</dbReference>
<dbReference type="InterPro" id="IPR023214">
    <property type="entry name" value="HAD_sf"/>
</dbReference>
<dbReference type="NCBIfam" id="TIGR01493">
    <property type="entry name" value="HAD-SF-IA-v2"/>
    <property type="match status" value="1"/>
</dbReference>
<evidence type="ECO:0000256" key="1">
    <source>
        <dbReference type="ARBA" id="ARBA00008106"/>
    </source>
</evidence>
<evidence type="ECO:0000313" key="5">
    <source>
        <dbReference type="Proteomes" id="UP001500503"/>
    </source>
</evidence>
<dbReference type="Pfam" id="PF00702">
    <property type="entry name" value="Hydrolase"/>
    <property type="match status" value="1"/>
</dbReference>
<sequence>MTKLIAFDVNETLLDLSSLDDAFEDLLGSAALRGQWFAQMLQLSFVGGLTGEYVDFTTAQHAALHMLAERHGRTITTDEATAVVNRMSSLPAHPEVPDALRRLRATDLTLVALTNSVRTVAEAQLTNAGIREHFDEVVSADAVKRLKPAPEPYLAVARAFGVDPAEVRLVAAHSWDVSGALAAGCKAAFVARPGMVPSPLGGRPDIVGADISEVVDQIMTMDIEQQRPHDRAATWPRSLRRPGRDLGQESSRAYADDRLPFASRGRVEGGDGVVEGCDVTDVRP</sequence>
<name>A0ABP8PTI9_9ACTN</name>
<accession>A0ABP8PTI9</accession>
<feature type="region of interest" description="Disordered" evidence="3">
    <location>
        <begin position="226"/>
        <end position="257"/>
    </location>
</feature>
<keyword evidence="5" id="KW-1185">Reference proteome</keyword>
<organism evidence="4 5">
    <name type="scientific">Actinoallomurus oryzae</name>
    <dbReference type="NCBI Taxonomy" id="502180"/>
    <lineage>
        <taxon>Bacteria</taxon>
        <taxon>Bacillati</taxon>
        <taxon>Actinomycetota</taxon>
        <taxon>Actinomycetes</taxon>
        <taxon>Streptosporangiales</taxon>
        <taxon>Thermomonosporaceae</taxon>
        <taxon>Actinoallomurus</taxon>
    </lineage>
</organism>
<comment type="similarity">
    <text evidence="1">Belongs to the HAD-like hydrolase superfamily. S-2-haloalkanoic acid dehalogenase family.</text>
</comment>
<dbReference type="SFLD" id="SFLDS00003">
    <property type="entry name" value="Haloacid_Dehalogenase"/>
    <property type="match status" value="1"/>
</dbReference>
<dbReference type="PRINTS" id="PR00413">
    <property type="entry name" value="HADHALOGNASE"/>
</dbReference>
<evidence type="ECO:0000256" key="3">
    <source>
        <dbReference type="SAM" id="MobiDB-lite"/>
    </source>
</evidence>
<protein>
    <submittedName>
        <fullName evidence="4">Haloacid dehalogenase type II</fullName>
    </submittedName>
</protein>